<dbReference type="OrthoDB" id="3830579at2759"/>
<gene>
    <name evidence="1" type="ORF">AAE3_LOCUS3483</name>
</gene>
<keyword evidence="2" id="KW-1185">Reference proteome</keyword>
<dbReference type="EMBL" id="CACVBS010000032">
    <property type="protein sequence ID" value="CAA7261155.1"/>
    <property type="molecule type" value="Genomic_DNA"/>
</dbReference>
<dbReference type="AlphaFoldDB" id="A0A8S0VQU1"/>
<organism evidence="1 2">
    <name type="scientific">Cyclocybe aegerita</name>
    <name type="common">Black poplar mushroom</name>
    <name type="synonym">Agrocybe aegerita</name>
    <dbReference type="NCBI Taxonomy" id="1973307"/>
    <lineage>
        <taxon>Eukaryota</taxon>
        <taxon>Fungi</taxon>
        <taxon>Dikarya</taxon>
        <taxon>Basidiomycota</taxon>
        <taxon>Agaricomycotina</taxon>
        <taxon>Agaricomycetes</taxon>
        <taxon>Agaricomycetidae</taxon>
        <taxon>Agaricales</taxon>
        <taxon>Agaricineae</taxon>
        <taxon>Bolbitiaceae</taxon>
        <taxon>Cyclocybe</taxon>
    </lineage>
</organism>
<dbReference type="Gene3D" id="3.30.70.100">
    <property type="match status" value="2"/>
</dbReference>
<accession>A0A8S0VQU1</accession>
<proteinExistence type="predicted"/>
<dbReference type="Proteomes" id="UP000467700">
    <property type="component" value="Unassembled WGS sequence"/>
</dbReference>
<protein>
    <recommendedName>
        <fullName evidence="3">ABM domain-containing protein</fullName>
    </recommendedName>
</protein>
<evidence type="ECO:0000313" key="1">
    <source>
        <dbReference type="EMBL" id="CAA7261155.1"/>
    </source>
</evidence>
<comment type="caution">
    <text evidence="1">The sequence shown here is derived from an EMBL/GenBank/DDBJ whole genome shotgun (WGS) entry which is preliminary data.</text>
</comment>
<evidence type="ECO:0008006" key="3">
    <source>
        <dbReference type="Google" id="ProtNLM"/>
    </source>
</evidence>
<evidence type="ECO:0000313" key="2">
    <source>
        <dbReference type="Proteomes" id="UP000467700"/>
    </source>
</evidence>
<name>A0A8S0VQU1_CYCAE</name>
<sequence>MFHVNRSLGYSGISLRFQQPSNLNMPVYEVVQSPISEVGLKDRTLLQPVVDLHTATDGCNGMSFGTTEEDPSIGWMFISWDSYEHHKALIDSIIDNPAYSTLTDNLNTFWAKGPEGVSIVHATFDQDPTAALTAPCTEIVSLTLREGKTKDDLYAALVAFRNAGMEKEKGVHPPLACGQTREDPNKFFLVVGWDSSKAHQEVVSNEIYQPYVGLLGQTADMQVVHVSLKKHN</sequence>
<reference evidence="1 2" key="1">
    <citation type="submission" date="2020-01" db="EMBL/GenBank/DDBJ databases">
        <authorList>
            <person name="Gupta K D."/>
        </authorList>
    </citation>
    <scope>NUCLEOTIDE SEQUENCE [LARGE SCALE GENOMIC DNA]</scope>
</reference>